<name>A0A2N0Z817_9BACI</name>
<dbReference type="EMBL" id="PISE01000002">
    <property type="protein sequence ID" value="PKG25647.1"/>
    <property type="molecule type" value="Genomic_DNA"/>
</dbReference>
<keyword evidence="3" id="KW-1185">Reference proteome</keyword>
<evidence type="ECO:0000256" key="1">
    <source>
        <dbReference type="SAM" id="Phobius"/>
    </source>
</evidence>
<gene>
    <name evidence="2" type="ORF">CWS01_00550</name>
</gene>
<dbReference type="Proteomes" id="UP000233375">
    <property type="component" value="Unassembled WGS sequence"/>
</dbReference>
<evidence type="ECO:0000313" key="3">
    <source>
        <dbReference type="Proteomes" id="UP000233375"/>
    </source>
</evidence>
<dbReference type="OrthoDB" id="1681403at2"/>
<feature type="transmembrane region" description="Helical" evidence="1">
    <location>
        <begin position="85"/>
        <end position="103"/>
    </location>
</feature>
<dbReference type="RefSeq" id="WP_101175058.1">
    <property type="nucleotide sequence ID" value="NZ_PISE01000002.1"/>
</dbReference>
<reference evidence="2 3" key="1">
    <citation type="journal article" date="2003" name="Int. J. Syst. Evol. Microbiol.">
        <title>Bacillus nealsonii sp. nov., isolated from a spacecraft-assembly facility, whose spores are gamma-radiation resistant.</title>
        <authorList>
            <person name="Venkateswaran K."/>
            <person name="Kempf M."/>
            <person name="Chen F."/>
            <person name="Satomi M."/>
            <person name="Nicholson W."/>
            <person name="Kern R."/>
        </authorList>
    </citation>
    <scope>NUCLEOTIDE SEQUENCE [LARGE SCALE GENOMIC DNA]</scope>
    <source>
        <strain evidence="2 3">FO-92</strain>
    </source>
</reference>
<dbReference type="AlphaFoldDB" id="A0A2N0Z817"/>
<organism evidence="2 3">
    <name type="scientific">Niallia nealsonii</name>
    <dbReference type="NCBI Taxonomy" id="115979"/>
    <lineage>
        <taxon>Bacteria</taxon>
        <taxon>Bacillati</taxon>
        <taxon>Bacillota</taxon>
        <taxon>Bacilli</taxon>
        <taxon>Bacillales</taxon>
        <taxon>Bacillaceae</taxon>
        <taxon>Niallia</taxon>
    </lineage>
</organism>
<proteinExistence type="predicted"/>
<keyword evidence="1" id="KW-0812">Transmembrane</keyword>
<keyword evidence="1" id="KW-1133">Transmembrane helix</keyword>
<sequence>MVQKNTVRRPVANLSIWGTTYLHKRDPFIIACWSLTFPGYGHILLHKYTRGFALIIWEVFINQVSHLNEAMVYSFIGEIDKAKQVLGVNFVFMYIPLYLFAIWDSHRSAVGLNDLHVLTETEDQTINVLTVKPFEVNYLDKRKPLAAILWSIMFPSLGQLYLHQIFSAVFTLITIVVFNYYSHFVESVYCLFLGDIQKSTKVLDMQWLMYLPSLYFFSIYETYANTVENNKLFDAEQRSFLIKNYQSSSFKVKKGVKVR</sequence>
<keyword evidence="1" id="KW-0472">Membrane</keyword>
<feature type="transmembrane region" description="Helical" evidence="1">
    <location>
        <begin position="160"/>
        <end position="181"/>
    </location>
</feature>
<protein>
    <submittedName>
        <fullName evidence="2">Uncharacterized protein</fullName>
    </submittedName>
</protein>
<comment type="caution">
    <text evidence="2">The sequence shown here is derived from an EMBL/GenBank/DDBJ whole genome shotgun (WGS) entry which is preliminary data.</text>
</comment>
<accession>A0A2N0Z817</accession>
<evidence type="ECO:0000313" key="2">
    <source>
        <dbReference type="EMBL" id="PKG25647.1"/>
    </source>
</evidence>